<sequence>MKENLKTDTSDTIFKREASRSLKQICSSQFYFDNRIPPTKLSLYHKTSQNQRVSHFQTQILYRNDTIIQNEHNNTILCGKTYFTKAMEYQYLRISCENLMAPFGCQVHCSSEFQLMISQVHPFPTNQNCEQMINNRGFVVSVIKGEFIYISAITRKDSELQFNLLTNEQSEEIQRVKTVQDTPPSLLQMFNFSHSKSFQYIVNSNKEQAGIKKNRYQDEISRSDRFLKVLSTRNFQRQSNTQAKIQKQYQIKAKKLSNQEKILTKIINDKKSQKDIFEQQWAIIINLIKMSSKIFDAFSHKKERMKKNRLVAFRIKSLLRQMKKTMMRTKGESMDTRILVDSFMSLKAKTKTIKNTLRNHQALIILPILQQRSKIYCLKVQMLKLGNKLQIIKKHLIQFEENYTKYKNDMIIKWDNLNEKIKDEEIKWKQAALRNKGLVTWFQVLKDKDLAQQMRKYFIFELMRDRIRQHMKDQQQIKKYRMDLKYYKQKLRVCRDFTEADTLRGEIFRLTNDIYAMHMKNQLFMHVDVEKYFHMLVSKYATLIDESENSTNDSQVQQKQKFRHSRLTLRRVTKKSQI</sequence>
<gene>
    <name evidence="1" type="ORF">GSPATT00034296001</name>
</gene>
<organism evidence="1 2">
    <name type="scientific">Paramecium tetraurelia</name>
    <dbReference type="NCBI Taxonomy" id="5888"/>
    <lineage>
        <taxon>Eukaryota</taxon>
        <taxon>Sar</taxon>
        <taxon>Alveolata</taxon>
        <taxon>Ciliophora</taxon>
        <taxon>Intramacronucleata</taxon>
        <taxon>Oligohymenophorea</taxon>
        <taxon>Peniculida</taxon>
        <taxon>Parameciidae</taxon>
        <taxon>Paramecium</taxon>
    </lineage>
</organism>
<dbReference type="Proteomes" id="UP000000600">
    <property type="component" value="Unassembled WGS sequence"/>
</dbReference>
<keyword evidence="2" id="KW-1185">Reference proteome</keyword>
<protein>
    <submittedName>
        <fullName evidence="1">Uncharacterized protein</fullName>
    </submittedName>
</protein>
<evidence type="ECO:0000313" key="2">
    <source>
        <dbReference type="Proteomes" id="UP000000600"/>
    </source>
</evidence>
<dbReference type="OrthoDB" id="297491at2759"/>
<dbReference type="GeneID" id="5018001"/>
<dbReference type="AlphaFoldDB" id="A0C202"/>
<reference evidence="1 2" key="1">
    <citation type="journal article" date="2006" name="Nature">
        <title>Global trends of whole-genome duplications revealed by the ciliate Paramecium tetraurelia.</title>
        <authorList>
            <consortium name="Genoscope"/>
            <person name="Aury J.-M."/>
            <person name="Jaillon O."/>
            <person name="Duret L."/>
            <person name="Noel B."/>
            <person name="Jubin C."/>
            <person name="Porcel B.M."/>
            <person name="Segurens B."/>
            <person name="Daubin V."/>
            <person name="Anthouard V."/>
            <person name="Aiach N."/>
            <person name="Arnaiz O."/>
            <person name="Billaut A."/>
            <person name="Beisson J."/>
            <person name="Blanc I."/>
            <person name="Bouhouche K."/>
            <person name="Camara F."/>
            <person name="Duharcourt S."/>
            <person name="Guigo R."/>
            <person name="Gogendeau D."/>
            <person name="Katinka M."/>
            <person name="Keller A.-M."/>
            <person name="Kissmehl R."/>
            <person name="Klotz C."/>
            <person name="Koll F."/>
            <person name="Le Moue A."/>
            <person name="Lepere C."/>
            <person name="Malinsky S."/>
            <person name="Nowacki M."/>
            <person name="Nowak J.K."/>
            <person name="Plattner H."/>
            <person name="Poulain J."/>
            <person name="Ruiz F."/>
            <person name="Serrano V."/>
            <person name="Zagulski M."/>
            <person name="Dessen P."/>
            <person name="Betermier M."/>
            <person name="Weissenbach J."/>
            <person name="Scarpelli C."/>
            <person name="Schachter V."/>
            <person name="Sperling L."/>
            <person name="Meyer E."/>
            <person name="Cohen J."/>
            <person name="Wincker P."/>
        </authorList>
    </citation>
    <scope>NUCLEOTIDE SEQUENCE [LARGE SCALE GENOMIC DNA]</scope>
    <source>
        <strain evidence="1 2">Stock d4-2</strain>
    </source>
</reference>
<dbReference type="RefSeq" id="XP_001432216.1">
    <property type="nucleotide sequence ID" value="XM_001432179.1"/>
</dbReference>
<dbReference type="KEGG" id="ptm:GSPATT00034296001"/>
<evidence type="ECO:0000313" key="1">
    <source>
        <dbReference type="EMBL" id="CAK64819.1"/>
    </source>
</evidence>
<dbReference type="EMBL" id="CT868034">
    <property type="protein sequence ID" value="CAK64819.1"/>
    <property type="molecule type" value="Genomic_DNA"/>
</dbReference>
<dbReference type="OMA" id="NCEQMIN"/>
<accession>A0C202</accession>
<dbReference type="InParanoid" id="A0C202"/>
<proteinExistence type="predicted"/>
<name>A0C202_PARTE</name>
<dbReference type="HOGENOM" id="CLU_476081_0_0_1"/>